<accession>A0A318T1N8</accession>
<dbReference type="AlphaFoldDB" id="A0A318T1N8"/>
<keyword evidence="1" id="KW-0472">Membrane</keyword>
<name>A0A318T1N8_9HYPH</name>
<feature type="transmembrane region" description="Helical" evidence="1">
    <location>
        <begin position="6"/>
        <end position="24"/>
    </location>
</feature>
<evidence type="ECO:0000256" key="1">
    <source>
        <dbReference type="SAM" id="Phobius"/>
    </source>
</evidence>
<reference evidence="2 3" key="1">
    <citation type="submission" date="2018-06" db="EMBL/GenBank/DDBJ databases">
        <title>Genomic Encyclopedia of Type Strains, Phase III (KMG-III): the genomes of soil and plant-associated and newly described type strains.</title>
        <authorList>
            <person name="Whitman W."/>
        </authorList>
    </citation>
    <scope>NUCLEOTIDE SEQUENCE [LARGE SCALE GENOMIC DNA]</scope>
    <source>
        <strain evidence="2 3">ORS 1419</strain>
    </source>
</reference>
<proteinExistence type="predicted"/>
<keyword evidence="1" id="KW-0812">Transmembrane</keyword>
<evidence type="ECO:0000313" key="2">
    <source>
        <dbReference type="EMBL" id="PYE88441.1"/>
    </source>
</evidence>
<evidence type="ECO:0000313" key="3">
    <source>
        <dbReference type="Proteomes" id="UP000247454"/>
    </source>
</evidence>
<keyword evidence="3" id="KW-1185">Reference proteome</keyword>
<keyword evidence="1" id="KW-1133">Transmembrane helix</keyword>
<gene>
    <name evidence="2" type="ORF">C7477_10784</name>
</gene>
<dbReference type="Proteomes" id="UP000247454">
    <property type="component" value="Unassembled WGS sequence"/>
</dbReference>
<comment type="caution">
    <text evidence="2">The sequence shown here is derived from an EMBL/GenBank/DDBJ whole genome shotgun (WGS) entry which is preliminary data.</text>
</comment>
<protein>
    <submittedName>
        <fullName evidence="2">Uncharacterized protein</fullName>
    </submittedName>
</protein>
<organism evidence="2 3">
    <name type="scientific">Phyllobacterium leguminum</name>
    <dbReference type="NCBI Taxonomy" id="314237"/>
    <lineage>
        <taxon>Bacteria</taxon>
        <taxon>Pseudomonadati</taxon>
        <taxon>Pseudomonadota</taxon>
        <taxon>Alphaproteobacteria</taxon>
        <taxon>Hyphomicrobiales</taxon>
        <taxon>Phyllobacteriaceae</taxon>
        <taxon>Phyllobacterium</taxon>
    </lineage>
</organism>
<dbReference type="EMBL" id="QJTF01000007">
    <property type="protein sequence ID" value="PYE88441.1"/>
    <property type="molecule type" value="Genomic_DNA"/>
</dbReference>
<sequence>MMYLISTFWPVLLVAFFIGLYVGISHSVRNAVY</sequence>